<evidence type="ECO:0000256" key="1">
    <source>
        <dbReference type="ARBA" id="ARBA00022679"/>
    </source>
</evidence>
<dbReference type="AlphaFoldDB" id="S5LWZ1"/>
<dbReference type="Proteomes" id="UP000014983">
    <property type="component" value="Chromosome"/>
</dbReference>
<dbReference type="RefSeq" id="WP_020836546.1">
    <property type="nucleotide sequence ID" value="NC_021833.1"/>
</dbReference>
<name>S5LWZ1_9MOLU</name>
<dbReference type="Gene3D" id="3.90.470.20">
    <property type="entry name" value="4'-phosphopantetheinyl transferase domain"/>
    <property type="match status" value="1"/>
</dbReference>
<dbReference type="InterPro" id="IPR004568">
    <property type="entry name" value="Ppantetheine-prot_Trfase_dom"/>
</dbReference>
<dbReference type="NCBIfam" id="TIGR00556">
    <property type="entry name" value="pantethn_trn"/>
    <property type="match status" value="1"/>
</dbReference>
<feature type="domain" description="4'-phosphopantetheinyl transferase" evidence="4">
    <location>
        <begin position="4"/>
        <end position="102"/>
    </location>
</feature>
<keyword evidence="6" id="KW-1185">Reference proteome</keyword>
<proteinExistence type="predicted"/>
<evidence type="ECO:0000313" key="5">
    <source>
        <dbReference type="EMBL" id="AGR42314.1"/>
    </source>
</evidence>
<evidence type="ECO:0000256" key="2">
    <source>
        <dbReference type="ARBA" id="ARBA00022723"/>
    </source>
</evidence>
<evidence type="ECO:0000256" key="3">
    <source>
        <dbReference type="ARBA" id="ARBA00022842"/>
    </source>
</evidence>
<sequence>MAKIGIDIIENQRINLEDKFLKRFLHDQEITLLKELQSKEAQIQFASGRWAAKEALIKCVEHKVLPNTINIIYKNNKPVIENAIYKNIEISISHEKNYSVAVALNI</sequence>
<accession>S5LWZ1</accession>
<dbReference type="InParanoid" id="S5LWZ1"/>
<gene>
    <name evidence="5" type="primary">acpS</name>
    <name evidence="5" type="ORF">SDIMI_v3c06100</name>
</gene>
<dbReference type="eggNOG" id="COG0736">
    <property type="taxonomic scope" value="Bacteria"/>
</dbReference>
<dbReference type="STRING" id="1276221.SDIMI_v3c06100"/>
<dbReference type="GO" id="GO:0006633">
    <property type="term" value="P:fatty acid biosynthetic process"/>
    <property type="evidence" value="ECO:0007669"/>
    <property type="project" value="InterPro"/>
</dbReference>
<evidence type="ECO:0000313" key="6">
    <source>
        <dbReference type="Proteomes" id="UP000014983"/>
    </source>
</evidence>
<dbReference type="PATRIC" id="fig|1276221.3.peg.612"/>
<protein>
    <submittedName>
        <fullName evidence="5">Holo-[acyl-carrier-protein] synthase</fullName>
    </submittedName>
</protein>
<keyword evidence="2" id="KW-0479">Metal-binding</keyword>
<dbReference type="InterPro" id="IPR008278">
    <property type="entry name" value="4-PPantetheinyl_Trfase_dom"/>
</dbReference>
<organism evidence="5 6">
    <name type="scientific">Spiroplasma diminutum CUAS-1</name>
    <dbReference type="NCBI Taxonomy" id="1276221"/>
    <lineage>
        <taxon>Bacteria</taxon>
        <taxon>Bacillati</taxon>
        <taxon>Mycoplasmatota</taxon>
        <taxon>Mollicutes</taxon>
        <taxon>Entomoplasmatales</taxon>
        <taxon>Spiroplasmataceae</taxon>
        <taxon>Spiroplasma</taxon>
    </lineage>
</organism>
<dbReference type="EMBL" id="CP005076">
    <property type="protein sequence ID" value="AGR42314.1"/>
    <property type="molecule type" value="Genomic_DNA"/>
</dbReference>
<dbReference type="GO" id="GO:0008897">
    <property type="term" value="F:holo-[acyl-carrier-protein] synthase activity"/>
    <property type="evidence" value="ECO:0007669"/>
    <property type="project" value="InterPro"/>
</dbReference>
<reference evidence="5 6" key="1">
    <citation type="journal article" date="2013" name="Genome Biol. Evol.">
        <title>Comparison of metabolic capacities and inference of gene content evolution in mosquito-associated Spiroplasma diminutum and S. taiwanense.</title>
        <authorList>
            <person name="Lo W.S."/>
            <person name="Ku C."/>
            <person name="Chen L.L."/>
            <person name="Chang T.H."/>
            <person name="Kuo C.H."/>
        </authorList>
    </citation>
    <scope>NUCLEOTIDE SEQUENCE [LARGE SCALE GENOMIC DNA]</scope>
    <source>
        <strain evidence="5">CUAS-1</strain>
    </source>
</reference>
<dbReference type="Pfam" id="PF01648">
    <property type="entry name" value="ACPS"/>
    <property type="match status" value="1"/>
</dbReference>
<dbReference type="SUPFAM" id="SSF56214">
    <property type="entry name" value="4'-phosphopantetheinyl transferase"/>
    <property type="match status" value="1"/>
</dbReference>
<dbReference type="GO" id="GO:0000287">
    <property type="term" value="F:magnesium ion binding"/>
    <property type="evidence" value="ECO:0007669"/>
    <property type="project" value="InterPro"/>
</dbReference>
<dbReference type="KEGG" id="sdi:SDIMI_v3c06100"/>
<evidence type="ECO:0000259" key="4">
    <source>
        <dbReference type="Pfam" id="PF01648"/>
    </source>
</evidence>
<dbReference type="HOGENOM" id="CLU_089696_1_1_14"/>
<keyword evidence="1" id="KW-0808">Transferase</keyword>
<keyword evidence="3" id="KW-0460">Magnesium</keyword>
<dbReference type="InterPro" id="IPR037143">
    <property type="entry name" value="4-PPantetheinyl_Trfase_dom_sf"/>
</dbReference>